<dbReference type="Gene3D" id="3.40.140.10">
    <property type="entry name" value="Cytidine Deaminase, domain 2"/>
    <property type="match status" value="1"/>
</dbReference>
<gene>
    <name evidence="4" type="ORF">C5167_012686</name>
</gene>
<dbReference type="EMBL" id="CM010717">
    <property type="protein sequence ID" value="RZC53831.1"/>
    <property type="molecule type" value="Genomic_DNA"/>
</dbReference>
<dbReference type="Gene3D" id="3.30.559.10">
    <property type="entry name" value="Chloramphenicol acetyltransferase-like domain"/>
    <property type="match status" value="1"/>
</dbReference>
<dbReference type="GO" id="GO:0008237">
    <property type="term" value="F:metallopeptidase activity"/>
    <property type="evidence" value="ECO:0007669"/>
    <property type="project" value="InterPro"/>
</dbReference>
<feature type="compositionally biased region" description="Low complexity" evidence="1">
    <location>
        <begin position="38"/>
        <end position="52"/>
    </location>
</feature>
<dbReference type="SUPFAM" id="SSF52777">
    <property type="entry name" value="CoA-dependent acyltransferases"/>
    <property type="match status" value="1"/>
</dbReference>
<proteinExistence type="predicted"/>
<feature type="region of interest" description="Disordered" evidence="1">
    <location>
        <begin position="38"/>
        <end position="72"/>
    </location>
</feature>
<dbReference type="GO" id="GO:0006086">
    <property type="term" value="P:pyruvate decarboxylation to acetyl-CoA"/>
    <property type="evidence" value="ECO:0007669"/>
    <property type="project" value="InterPro"/>
</dbReference>
<dbReference type="InterPro" id="IPR000555">
    <property type="entry name" value="JAMM/MPN+_dom"/>
</dbReference>
<evidence type="ECO:0000313" key="4">
    <source>
        <dbReference type="EMBL" id="RZC53831.1"/>
    </source>
</evidence>
<organism evidence="4 5">
    <name type="scientific">Papaver somniferum</name>
    <name type="common">Opium poppy</name>
    <dbReference type="NCBI Taxonomy" id="3469"/>
    <lineage>
        <taxon>Eukaryota</taxon>
        <taxon>Viridiplantae</taxon>
        <taxon>Streptophyta</taxon>
        <taxon>Embryophyta</taxon>
        <taxon>Tracheophyta</taxon>
        <taxon>Spermatophyta</taxon>
        <taxon>Magnoliopsida</taxon>
        <taxon>Ranunculales</taxon>
        <taxon>Papaveraceae</taxon>
        <taxon>Papaveroideae</taxon>
        <taxon>Papaver</taxon>
    </lineage>
</organism>
<dbReference type="InterPro" id="IPR023213">
    <property type="entry name" value="CAT-like_dom_sf"/>
</dbReference>
<reference evidence="4 5" key="1">
    <citation type="journal article" date="2018" name="Science">
        <title>The opium poppy genome and morphinan production.</title>
        <authorList>
            <person name="Guo L."/>
            <person name="Winzer T."/>
            <person name="Yang X."/>
            <person name="Li Y."/>
            <person name="Ning Z."/>
            <person name="He Z."/>
            <person name="Teodor R."/>
            <person name="Lu Y."/>
            <person name="Bowser T.A."/>
            <person name="Graham I.A."/>
            <person name="Ye K."/>
        </authorList>
    </citation>
    <scope>NUCLEOTIDE SEQUENCE [LARGE SCALE GENOMIC DNA]</scope>
    <source>
        <strain evidence="5">cv. HN1</strain>
        <tissue evidence="4">Leaves</tissue>
    </source>
</reference>
<dbReference type="Gramene" id="RZC53831">
    <property type="protein sequence ID" value="RZC53831"/>
    <property type="gene ID" value="C5167_012686"/>
</dbReference>
<evidence type="ECO:0000256" key="1">
    <source>
        <dbReference type="SAM" id="MobiDB-lite"/>
    </source>
</evidence>
<evidence type="ECO:0008006" key="6">
    <source>
        <dbReference type="Google" id="ProtNLM"/>
    </source>
</evidence>
<dbReference type="Pfam" id="PF01398">
    <property type="entry name" value="JAB"/>
    <property type="match status" value="1"/>
</dbReference>
<feature type="domain" description="2-oxoacid dehydrogenase acyltransferase catalytic" evidence="2">
    <location>
        <begin position="101"/>
        <end position="181"/>
    </location>
</feature>
<accession>A0A4Y7J1K9</accession>
<sequence>MVVVQKEEDRKHLGTRGQYKGVIAITVEDDIVKFSDYKASSTASSGGAKISPEPSPPKKRRSPVKGTGLDGSIVKDDIDDYLASKASAPKDKATTQASNLDHTELPHTQITKITASHLLQSKQTIPHYYLTVDSCVDKLIELRSQLNSVQEDSGGKQISVNDLVVKAAALALRKVPQCNSTKPSSDGSGRRIREVACPTCTVHLRCSTMNEEEIFEFQDKLFLFPLGWIHAHPSQTCFISSVDLHTHYSYQILSSFIGRATSNTLLLLVPPVEMPHNPW</sequence>
<keyword evidence="5" id="KW-1185">Reference proteome</keyword>
<dbReference type="PANTHER" id="PTHR23151:SF90">
    <property type="entry name" value="DIHYDROLIPOYLLYSINE-RESIDUE ACETYLTRANSFERASE COMPONENT OF PYRUVATE DEHYDROGENASE COMPLEX, MITOCHONDRIAL-RELATED"/>
    <property type="match status" value="1"/>
</dbReference>
<dbReference type="STRING" id="3469.A0A4Y7J1K9"/>
<evidence type="ECO:0000259" key="3">
    <source>
        <dbReference type="Pfam" id="PF01398"/>
    </source>
</evidence>
<dbReference type="Pfam" id="PF00198">
    <property type="entry name" value="2-oxoacid_dh"/>
    <property type="match status" value="1"/>
</dbReference>
<dbReference type="PANTHER" id="PTHR23151">
    <property type="entry name" value="DIHYDROLIPOAMIDE ACETYL/SUCCINYL-TRANSFERASE-RELATED"/>
    <property type="match status" value="1"/>
</dbReference>
<name>A0A4Y7J1K9_PAPSO</name>
<evidence type="ECO:0000259" key="2">
    <source>
        <dbReference type="Pfam" id="PF00198"/>
    </source>
</evidence>
<dbReference type="AlphaFoldDB" id="A0A4Y7J1K9"/>
<dbReference type="GO" id="GO:0045254">
    <property type="term" value="C:pyruvate dehydrogenase complex"/>
    <property type="evidence" value="ECO:0007669"/>
    <property type="project" value="InterPro"/>
</dbReference>
<protein>
    <recommendedName>
        <fullName evidence="6">MPN domain-containing protein</fullName>
    </recommendedName>
</protein>
<dbReference type="GO" id="GO:0004742">
    <property type="term" value="F:dihydrolipoyllysine-residue acetyltransferase activity"/>
    <property type="evidence" value="ECO:0007669"/>
    <property type="project" value="TreeGrafter"/>
</dbReference>
<dbReference type="InterPro" id="IPR001078">
    <property type="entry name" value="2-oxoacid_DH_actylTfrase"/>
</dbReference>
<dbReference type="InterPro" id="IPR045257">
    <property type="entry name" value="E2/Pdx1"/>
</dbReference>
<dbReference type="SUPFAM" id="SSF102712">
    <property type="entry name" value="JAB1/MPN domain"/>
    <property type="match status" value="1"/>
</dbReference>
<feature type="domain" description="JAB1/MPN/MOV34 metalloenzyme" evidence="3">
    <location>
        <begin position="215"/>
        <end position="251"/>
    </location>
</feature>
<dbReference type="Proteomes" id="UP000316621">
    <property type="component" value="Chromosome 3"/>
</dbReference>
<evidence type="ECO:0000313" key="5">
    <source>
        <dbReference type="Proteomes" id="UP000316621"/>
    </source>
</evidence>